<dbReference type="EMBL" id="QSJS01000004">
    <property type="protein sequence ID" value="RHD96711.1"/>
    <property type="molecule type" value="Genomic_DNA"/>
</dbReference>
<dbReference type="SUPFAM" id="SSF161098">
    <property type="entry name" value="MetI-like"/>
    <property type="match status" value="1"/>
</dbReference>
<reference evidence="10" key="3">
    <citation type="submission" date="2021-10" db="EMBL/GenBank/DDBJ databases">
        <title>Collection of gut derived symbiotic bacterial strains cultured from healthy donors.</title>
        <authorList>
            <person name="Lin H."/>
            <person name="Littmann E."/>
            <person name="Kohout C."/>
            <person name="Pamer E.G."/>
        </authorList>
    </citation>
    <scope>NUCLEOTIDE SEQUENCE</scope>
    <source>
        <strain evidence="10">DFI.9.42</strain>
    </source>
</reference>
<dbReference type="Pfam" id="PF00528">
    <property type="entry name" value="BPD_transp_1"/>
    <property type="match status" value="1"/>
</dbReference>
<gene>
    <name evidence="9" type="primary">malG_4</name>
    <name evidence="14" type="ORF">DW001_06965</name>
    <name evidence="13" type="ORF">DW775_05065</name>
    <name evidence="12" type="ORF">DXA03_13320</name>
    <name evidence="11" type="ORF">DXB72_08715</name>
    <name evidence="9" type="ORF">ERS852580_01590</name>
    <name evidence="10" type="ORF">LIZ56_12455</name>
</gene>
<evidence type="ECO:0000313" key="10">
    <source>
        <dbReference type="EMBL" id="MCB6939211.1"/>
    </source>
</evidence>
<dbReference type="EMBL" id="QSDV01000035">
    <property type="protein sequence ID" value="RGZ15733.1"/>
    <property type="molecule type" value="Genomic_DNA"/>
</dbReference>
<feature type="transmembrane region" description="Helical" evidence="7">
    <location>
        <begin position="254"/>
        <end position="272"/>
    </location>
</feature>
<sequence>MAANVNKKNKGMGIHARRALAYIVLVIISFFCLFWFYVMIINATRSNGELQAGFTAIPSAHLLDNWNSLLHDTLPVIRGMFNSLFVAACSAVLCVYFSTMTAYAIHAYEFKAKKFISTFILMVMMIPTQVTALGFVKLVTGMGLMDSFIPLIVPTIAAPVTYFYMKQYMESSLPLSLIEAARIDGSGEFRTFNHIVLPLMKPAIAVQAIFSFVSSWNNYFTPALILHENNKKTLPILLAQLRSADFLKFDMGKVYMMITFSILPVIVVYLILSKHIVGGVAMGSVKG</sequence>
<feature type="transmembrane region" description="Helical" evidence="7">
    <location>
        <begin position="148"/>
        <end position="165"/>
    </location>
</feature>
<keyword evidence="3" id="KW-1003">Cell membrane</keyword>
<dbReference type="CDD" id="cd06261">
    <property type="entry name" value="TM_PBP2"/>
    <property type="match status" value="1"/>
</dbReference>
<dbReference type="EMBL" id="CYXM01000006">
    <property type="protein sequence ID" value="CUN01574.1"/>
    <property type="molecule type" value="Genomic_DNA"/>
</dbReference>
<keyword evidence="6 7" id="KW-0472">Membrane</keyword>
<evidence type="ECO:0000313" key="16">
    <source>
        <dbReference type="Proteomes" id="UP000260970"/>
    </source>
</evidence>
<keyword evidence="2 7" id="KW-0813">Transport</keyword>
<evidence type="ECO:0000256" key="4">
    <source>
        <dbReference type="ARBA" id="ARBA00022692"/>
    </source>
</evidence>
<evidence type="ECO:0000313" key="9">
    <source>
        <dbReference type="EMBL" id="CUN01574.1"/>
    </source>
</evidence>
<dbReference type="EMBL" id="JAJCJK010000021">
    <property type="protein sequence ID" value="MCB6939211.1"/>
    <property type="molecule type" value="Genomic_DNA"/>
</dbReference>
<evidence type="ECO:0000256" key="3">
    <source>
        <dbReference type="ARBA" id="ARBA00022475"/>
    </source>
</evidence>
<comment type="subcellular location">
    <subcellularLocation>
        <location evidence="1 7">Cell membrane</location>
        <topology evidence="1 7">Multi-pass membrane protein</topology>
    </subcellularLocation>
</comment>
<accession>A0A173TFW1</accession>
<dbReference type="RefSeq" id="WP_015516920.1">
    <property type="nucleotide sequence ID" value="NZ_CP143947.1"/>
</dbReference>
<name>A0A173TFW1_9FIRM</name>
<dbReference type="OrthoDB" id="9771544at2"/>
<feature type="domain" description="ABC transmembrane type-1" evidence="8">
    <location>
        <begin position="80"/>
        <end position="272"/>
    </location>
</feature>
<dbReference type="InterPro" id="IPR000515">
    <property type="entry name" value="MetI-like"/>
</dbReference>
<feature type="transmembrane region" description="Helical" evidence="7">
    <location>
        <begin position="84"/>
        <end position="103"/>
    </location>
</feature>
<evidence type="ECO:0000256" key="1">
    <source>
        <dbReference type="ARBA" id="ARBA00004651"/>
    </source>
</evidence>
<evidence type="ECO:0000313" key="15">
    <source>
        <dbReference type="Proteomes" id="UP000095673"/>
    </source>
</evidence>
<organism evidence="9 15">
    <name type="scientific">Agathobacter rectalis</name>
    <dbReference type="NCBI Taxonomy" id="39491"/>
    <lineage>
        <taxon>Bacteria</taxon>
        <taxon>Bacillati</taxon>
        <taxon>Bacillota</taxon>
        <taxon>Clostridia</taxon>
        <taxon>Lachnospirales</taxon>
        <taxon>Lachnospiraceae</taxon>
        <taxon>Agathobacter</taxon>
    </lineage>
</organism>
<keyword evidence="4 7" id="KW-0812">Transmembrane</keyword>
<feature type="transmembrane region" description="Helical" evidence="7">
    <location>
        <begin position="20"/>
        <end position="40"/>
    </location>
</feature>
<evidence type="ECO:0000256" key="7">
    <source>
        <dbReference type="RuleBase" id="RU363032"/>
    </source>
</evidence>
<comment type="similarity">
    <text evidence="7">Belongs to the binding-protein-dependent transport system permease family.</text>
</comment>
<dbReference type="Proteomes" id="UP000266698">
    <property type="component" value="Unassembled WGS sequence"/>
</dbReference>
<evidence type="ECO:0000313" key="19">
    <source>
        <dbReference type="Proteomes" id="UP000285209"/>
    </source>
</evidence>
<dbReference type="InterPro" id="IPR035906">
    <property type="entry name" value="MetI-like_sf"/>
</dbReference>
<dbReference type="EMBL" id="QSUG01000007">
    <property type="protein sequence ID" value="RGN23095.1"/>
    <property type="molecule type" value="Genomic_DNA"/>
</dbReference>
<dbReference type="Proteomes" id="UP001197684">
    <property type="component" value="Unassembled WGS sequence"/>
</dbReference>
<proteinExistence type="inferred from homology"/>
<evidence type="ECO:0000313" key="11">
    <source>
        <dbReference type="EMBL" id="RGN23095.1"/>
    </source>
</evidence>
<dbReference type="Gene3D" id="1.10.3720.10">
    <property type="entry name" value="MetI-like"/>
    <property type="match status" value="1"/>
</dbReference>
<evidence type="ECO:0000259" key="8">
    <source>
        <dbReference type="PROSITE" id="PS50928"/>
    </source>
</evidence>
<dbReference type="Proteomes" id="UP000285209">
    <property type="component" value="Unassembled WGS sequence"/>
</dbReference>
<protein>
    <submittedName>
        <fullName evidence="10">Carbohydrate ABC transporter permease</fullName>
    </submittedName>
    <submittedName>
        <fullName evidence="9">Maltose transport system permease protein malG</fullName>
    </submittedName>
</protein>
<dbReference type="GO" id="GO:0055085">
    <property type="term" value="P:transmembrane transport"/>
    <property type="evidence" value="ECO:0007669"/>
    <property type="project" value="InterPro"/>
</dbReference>
<dbReference type="Proteomes" id="UP000095673">
    <property type="component" value="Unassembled WGS sequence"/>
</dbReference>
<reference evidence="16 17" key="2">
    <citation type="submission" date="2018-08" db="EMBL/GenBank/DDBJ databases">
        <title>A genome reference for cultivated species of the human gut microbiota.</title>
        <authorList>
            <person name="Zou Y."/>
            <person name="Xue W."/>
            <person name="Luo G."/>
        </authorList>
    </citation>
    <scope>NUCLEOTIDE SEQUENCE [LARGE SCALE GENOMIC DNA]</scope>
    <source>
        <strain evidence="14 17">AF36-2BH</strain>
        <strain evidence="13 18">AM30-13AC</strain>
        <strain evidence="12 19">AM54-25XD</strain>
        <strain evidence="11 16">OM05-6AA</strain>
    </source>
</reference>
<dbReference type="AlphaFoldDB" id="A0A173TFW1"/>
<dbReference type="PANTHER" id="PTHR43744:SF2">
    <property type="entry name" value="ARABINOOLIGOSACCHARIDES TRANSPORT SYSTEM PERMEASE PROTEIN ARAQ"/>
    <property type="match status" value="1"/>
</dbReference>
<evidence type="ECO:0000313" key="12">
    <source>
        <dbReference type="EMBL" id="RGZ15733.1"/>
    </source>
</evidence>
<feature type="transmembrane region" description="Helical" evidence="7">
    <location>
        <begin position="115"/>
        <end position="136"/>
    </location>
</feature>
<evidence type="ECO:0000256" key="6">
    <source>
        <dbReference type="ARBA" id="ARBA00023136"/>
    </source>
</evidence>
<dbReference type="EMBL" id="QRPB01000006">
    <property type="protein sequence ID" value="RHL80080.1"/>
    <property type="molecule type" value="Genomic_DNA"/>
</dbReference>
<dbReference type="Proteomes" id="UP000284835">
    <property type="component" value="Unassembled WGS sequence"/>
</dbReference>
<evidence type="ECO:0000313" key="18">
    <source>
        <dbReference type="Proteomes" id="UP000284835"/>
    </source>
</evidence>
<evidence type="ECO:0000313" key="14">
    <source>
        <dbReference type="EMBL" id="RHL80080.1"/>
    </source>
</evidence>
<evidence type="ECO:0000256" key="2">
    <source>
        <dbReference type="ARBA" id="ARBA00022448"/>
    </source>
</evidence>
<reference evidence="9 15" key="1">
    <citation type="submission" date="2015-09" db="EMBL/GenBank/DDBJ databases">
        <authorList>
            <consortium name="Pathogen Informatics"/>
        </authorList>
    </citation>
    <scope>NUCLEOTIDE SEQUENCE [LARGE SCALE GENOMIC DNA]</scope>
    <source>
        <strain evidence="9 15">2789STDY5834968</strain>
    </source>
</reference>
<evidence type="ECO:0000313" key="13">
    <source>
        <dbReference type="EMBL" id="RHD96711.1"/>
    </source>
</evidence>
<dbReference type="PANTHER" id="PTHR43744">
    <property type="entry name" value="ABC TRANSPORTER PERMEASE PROTEIN MG189-RELATED-RELATED"/>
    <property type="match status" value="1"/>
</dbReference>
<dbReference type="Proteomes" id="UP000260970">
    <property type="component" value="Unassembled WGS sequence"/>
</dbReference>
<dbReference type="GO" id="GO:0005886">
    <property type="term" value="C:plasma membrane"/>
    <property type="evidence" value="ECO:0007669"/>
    <property type="project" value="UniProtKB-SubCell"/>
</dbReference>
<dbReference type="PROSITE" id="PS50928">
    <property type="entry name" value="ABC_TM1"/>
    <property type="match status" value="1"/>
</dbReference>
<keyword evidence="5 7" id="KW-1133">Transmembrane helix</keyword>
<evidence type="ECO:0000313" key="17">
    <source>
        <dbReference type="Proteomes" id="UP000266698"/>
    </source>
</evidence>
<evidence type="ECO:0000256" key="5">
    <source>
        <dbReference type="ARBA" id="ARBA00022989"/>
    </source>
</evidence>